<dbReference type="Proteomes" id="UP000271162">
    <property type="component" value="Unassembled WGS sequence"/>
</dbReference>
<dbReference type="WBParaSite" id="NBR_0001451101-mRNA-1">
    <property type="protein sequence ID" value="NBR_0001451101-mRNA-1"/>
    <property type="gene ID" value="NBR_0001451101"/>
</dbReference>
<reference evidence="1 2" key="2">
    <citation type="submission" date="2018-11" db="EMBL/GenBank/DDBJ databases">
        <authorList>
            <consortium name="Pathogen Informatics"/>
        </authorList>
    </citation>
    <scope>NUCLEOTIDE SEQUENCE [LARGE SCALE GENOMIC DNA]</scope>
</reference>
<reference evidence="3" key="1">
    <citation type="submission" date="2017-02" db="UniProtKB">
        <authorList>
            <consortium name="WormBaseParasite"/>
        </authorList>
    </citation>
    <scope>IDENTIFICATION</scope>
</reference>
<proteinExistence type="predicted"/>
<accession>A0A0N4YD38</accession>
<evidence type="ECO:0000313" key="2">
    <source>
        <dbReference type="Proteomes" id="UP000271162"/>
    </source>
</evidence>
<evidence type="ECO:0000313" key="3">
    <source>
        <dbReference type="WBParaSite" id="NBR_0001451101-mRNA-1"/>
    </source>
</evidence>
<gene>
    <name evidence="1" type="ORF">NBR_LOCUS14512</name>
</gene>
<organism evidence="3">
    <name type="scientific">Nippostrongylus brasiliensis</name>
    <name type="common">Rat hookworm</name>
    <dbReference type="NCBI Taxonomy" id="27835"/>
    <lineage>
        <taxon>Eukaryota</taxon>
        <taxon>Metazoa</taxon>
        <taxon>Ecdysozoa</taxon>
        <taxon>Nematoda</taxon>
        <taxon>Chromadorea</taxon>
        <taxon>Rhabditida</taxon>
        <taxon>Rhabditina</taxon>
        <taxon>Rhabditomorpha</taxon>
        <taxon>Strongyloidea</taxon>
        <taxon>Heligmosomidae</taxon>
        <taxon>Nippostrongylus</taxon>
    </lineage>
</organism>
<sequence length="55" mass="6492">MPNSCVVKPKKKECNPLKKCVCKPGYVLVTRNVRRLGCIKKKECECAYNFEQNWW</sequence>
<dbReference type="AlphaFoldDB" id="A0A0N4YD38"/>
<keyword evidence="2" id="KW-1185">Reference proteome</keyword>
<protein>
    <submittedName>
        <fullName evidence="3">TIL domain-containing protein</fullName>
    </submittedName>
</protein>
<evidence type="ECO:0000313" key="1">
    <source>
        <dbReference type="EMBL" id="VDL78101.1"/>
    </source>
</evidence>
<name>A0A0N4YD38_NIPBR</name>
<dbReference type="EMBL" id="UYSL01021389">
    <property type="protein sequence ID" value="VDL78101.1"/>
    <property type="molecule type" value="Genomic_DNA"/>
</dbReference>